<dbReference type="InterPro" id="IPR020846">
    <property type="entry name" value="MFS_dom"/>
</dbReference>
<organism evidence="8 9">
    <name type="scientific">Loxostege sticticalis</name>
    <name type="common">Beet webworm moth</name>
    <dbReference type="NCBI Taxonomy" id="481309"/>
    <lineage>
        <taxon>Eukaryota</taxon>
        <taxon>Metazoa</taxon>
        <taxon>Ecdysozoa</taxon>
        <taxon>Arthropoda</taxon>
        <taxon>Hexapoda</taxon>
        <taxon>Insecta</taxon>
        <taxon>Pterygota</taxon>
        <taxon>Neoptera</taxon>
        <taxon>Endopterygota</taxon>
        <taxon>Lepidoptera</taxon>
        <taxon>Glossata</taxon>
        <taxon>Ditrysia</taxon>
        <taxon>Pyraloidea</taxon>
        <taxon>Crambidae</taxon>
        <taxon>Pyraustinae</taxon>
        <taxon>Loxostege</taxon>
    </lineage>
</organism>
<evidence type="ECO:0000256" key="6">
    <source>
        <dbReference type="SAM" id="Phobius"/>
    </source>
</evidence>
<dbReference type="InterPro" id="IPR003663">
    <property type="entry name" value="Sugar/inositol_transpt"/>
</dbReference>
<sequence length="459" mass="50620">MVFDTLSSVFSVNLLKQIIVVISCNLFCIGAGCTFGFSAVLLPQIKKDQDFLYDKCHDHWIASSACLAMAFGCIGAGIFSDKYGRRFTHLIVSIPFVMGWIVLAFASNVLILLIGRILTGLCTGVFRSLGAVYLGEISSPTNRPLFIFSLSLSGTGGILLGHILGGYLNWRVSCFIICLPIAIGFGLQLFAKESPLWLLYKGRIDQGTAGFKWFRGNDECAQRELAEVLEKQKNRPPNLTFKEGLRAMFSKVFMIPLLTAFLLFLTVQFSGVNTMSFYAQDLLKSTFSGKQDPFTLMLVTDSARVIGVTLLFCFSKFIPRRKSYVIICATLVILLVVLIAYIAVKPSGLDWLAITVMVSYIALGSIMVGLSWTFIGEIFPSQLRGLGSGIGASCSFFLLFLSVNITPGIMTSYGIIATYSMFAILSFFGLLFLYFLLPHTDGKTLQEIENNYDKNKVVV</sequence>
<evidence type="ECO:0000256" key="1">
    <source>
        <dbReference type="ARBA" id="ARBA00004141"/>
    </source>
</evidence>
<dbReference type="PRINTS" id="PR00171">
    <property type="entry name" value="SUGRTRNSPORT"/>
</dbReference>
<feature type="transmembrane region" description="Helical" evidence="6">
    <location>
        <begin position="416"/>
        <end position="437"/>
    </location>
</feature>
<dbReference type="EMBL" id="JBEUOH010000027">
    <property type="protein sequence ID" value="KAL0859517.1"/>
    <property type="molecule type" value="Genomic_DNA"/>
</dbReference>
<dbReference type="SUPFAM" id="SSF103473">
    <property type="entry name" value="MFS general substrate transporter"/>
    <property type="match status" value="1"/>
</dbReference>
<feature type="transmembrane region" description="Helical" evidence="6">
    <location>
        <begin position="18"/>
        <end position="40"/>
    </location>
</feature>
<evidence type="ECO:0000256" key="4">
    <source>
        <dbReference type="ARBA" id="ARBA00023136"/>
    </source>
</evidence>
<evidence type="ECO:0000256" key="3">
    <source>
        <dbReference type="ARBA" id="ARBA00022989"/>
    </source>
</evidence>
<dbReference type="InterPro" id="IPR005828">
    <property type="entry name" value="MFS_sugar_transport-like"/>
</dbReference>
<dbReference type="Pfam" id="PF00083">
    <property type="entry name" value="Sugar_tr"/>
    <property type="match status" value="1"/>
</dbReference>
<reference evidence="8 9" key="1">
    <citation type="submission" date="2024-06" db="EMBL/GenBank/DDBJ databases">
        <title>A chromosome-level genome assembly of beet webworm, Loxostege sticticalis.</title>
        <authorList>
            <person name="Zhang Y."/>
        </authorList>
    </citation>
    <scope>NUCLEOTIDE SEQUENCE [LARGE SCALE GENOMIC DNA]</scope>
    <source>
        <strain evidence="8">AQ026</strain>
        <tissue evidence="8">Whole body</tissue>
    </source>
</reference>
<dbReference type="InterPro" id="IPR050549">
    <property type="entry name" value="MFS_Trehalose_Transporter"/>
</dbReference>
<name>A0ABR3H3Y4_LOXSC</name>
<comment type="caution">
    <text evidence="8">The sequence shown here is derived from an EMBL/GenBank/DDBJ whole genome shotgun (WGS) entry which is preliminary data.</text>
</comment>
<feature type="transmembrane region" description="Helical" evidence="6">
    <location>
        <begin position="87"/>
        <end position="107"/>
    </location>
</feature>
<keyword evidence="5" id="KW-0325">Glycoprotein</keyword>
<evidence type="ECO:0000259" key="7">
    <source>
        <dbReference type="PROSITE" id="PS50850"/>
    </source>
</evidence>
<keyword evidence="3 6" id="KW-1133">Transmembrane helix</keyword>
<feature type="transmembrane region" description="Helical" evidence="6">
    <location>
        <begin position="324"/>
        <end position="344"/>
    </location>
</feature>
<gene>
    <name evidence="8" type="ORF">ABMA27_010673</name>
</gene>
<feature type="transmembrane region" description="Helical" evidence="6">
    <location>
        <begin position="386"/>
        <end position="410"/>
    </location>
</feature>
<dbReference type="PROSITE" id="PS50850">
    <property type="entry name" value="MFS"/>
    <property type="match status" value="1"/>
</dbReference>
<dbReference type="PANTHER" id="PTHR48021:SF68">
    <property type="entry name" value="MAJOR FACILITATOR SUPERFAMILY (MFS) PROFILE DOMAIN-CONTAINING PROTEIN"/>
    <property type="match status" value="1"/>
</dbReference>
<dbReference type="PROSITE" id="PS00216">
    <property type="entry name" value="SUGAR_TRANSPORT_1"/>
    <property type="match status" value="1"/>
</dbReference>
<accession>A0ABR3H3Y4</accession>
<evidence type="ECO:0000313" key="9">
    <source>
        <dbReference type="Proteomes" id="UP001549920"/>
    </source>
</evidence>
<protein>
    <recommendedName>
        <fullName evidence="7">Major facilitator superfamily (MFS) profile domain-containing protein</fullName>
    </recommendedName>
</protein>
<evidence type="ECO:0000256" key="5">
    <source>
        <dbReference type="ARBA" id="ARBA00023180"/>
    </source>
</evidence>
<feature type="transmembrane region" description="Helical" evidence="6">
    <location>
        <begin position="252"/>
        <end position="273"/>
    </location>
</feature>
<feature type="transmembrane region" description="Helical" evidence="6">
    <location>
        <begin position="113"/>
        <end position="133"/>
    </location>
</feature>
<evidence type="ECO:0000313" key="8">
    <source>
        <dbReference type="EMBL" id="KAL0859517.1"/>
    </source>
</evidence>
<dbReference type="PANTHER" id="PTHR48021">
    <property type="match status" value="1"/>
</dbReference>
<dbReference type="Gene3D" id="1.20.1250.20">
    <property type="entry name" value="MFS general substrate transporter like domains"/>
    <property type="match status" value="1"/>
</dbReference>
<dbReference type="InterPro" id="IPR005829">
    <property type="entry name" value="Sugar_transporter_CS"/>
</dbReference>
<comment type="subcellular location">
    <subcellularLocation>
        <location evidence="1">Membrane</location>
        <topology evidence="1">Multi-pass membrane protein</topology>
    </subcellularLocation>
</comment>
<feature type="transmembrane region" description="Helical" evidence="6">
    <location>
        <begin position="60"/>
        <end position="80"/>
    </location>
</feature>
<feature type="transmembrane region" description="Helical" evidence="6">
    <location>
        <begin position="170"/>
        <end position="191"/>
    </location>
</feature>
<keyword evidence="9" id="KW-1185">Reference proteome</keyword>
<evidence type="ECO:0000256" key="2">
    <source>
        <dbReference type="ARBA" id="ARBA00022692"/>
    </source>
</evidence>
<feature type="transmembrane region" description="Helical" evidence="6">
    <location>
        <begin position="350"/>
        <end position="374"/>
    </location>
</feature>
<keyword evidence="2 6" id="KW-0812">Transmembrane</keyword>
<dbReference type="PROSITE" id="PS00217">
    <property type="entry name" value="SUGAR_TRANSPORT_2"/>
    <property type="match status" value="1"/>
</dbReference>
<keyword evidence="4 6" id="KW-0472">Membrane</keyword>
<feature type="transmembrane region" description="Helical" evidence="6">
    <location>
        <begin position="145"/>
        <end position="164"/>
    </location>
</feature>
<proteinExistence type="predicted"/>
<dbReference type="Proteomes" id="UP001549920">
    <property type="component" value="Unassembled WGS sequence"/>
</dbReference>
<dbReference type="InterPro" id="IPR036259">
    <property type="entry name" value="MFS_trans_sf"/>
</dbReference>
<feature type="domain" description="Major facilitator superfamily (MFS) profile" evidence="7">
    <location>
        <begin position="1"/>
        <end position="441"/>
    </location>
</feature>